<evidence type="ECO:0000256" key="3">
    <source>
        <dbReference type="ARBA" id="ARBA00023125"/>
    </source>
</evidence>
<keyword evidence="4" id="KW-0804">Transcription</keyword>
<sequence>MNDQATRERILEVAGEKFQRHGLRRVTMDDIAREMRMSKKTLYKYFGGKEELVREHVERTLWARLDEVFHAMEDGESVRGCFGNVYRCILRMSSAVTRVFMVDLKAEYPQLWERIHIRRSQGLRRYAQLIARGVARGEVRSQIDPDIATEIIQCVINTYMVPETFERGVDPGDMARTWFTMLTSGLFIEPLDLAGIDSKD</sequence>
<evidence type="ECO:0000256" key="4">
    <source>
        <dbReference type="ARBA" id="ARBA00023163"/>
    </source>
</evidence>
<organism evidence="7 8">
    <name type="scientific">Desulfobaculum xiamenense</name>
    <dbReference type="NCBI Taxonomy" id="995050"/>
    <lineage>
        <taxon>Bacteria</taxon>
        <taxon>Pseudomonadati</taxon>
        <taxon>Thermodesulfobacteriota</taxon>
        <taxon>Desulfovibrionia</taxon>
        <taxon>Desulfovibrionales</taxon>
        <taxon>Desulfovibrionaceae</taxon>
        <taxon>Desulfobaculum</taxon>
    </lineage>
</organism>
<dbReference type="InterPro" id="IPR001647">
    <property type="entry name" value="HTH_TetR"/>
</dbReference>
<dbReference type="InterPro" id="IPR036271">
    <property type="entry name" value="Tet_transcr_reg_TetR-rel_C_sf"/>
</dbReference>
<dbReference type="Gene3D" id="1.10.10.60">
    <property type="entry name" value="Homeodomain-like"/>
    <property type="match status" value="1"/>
</dbReference>
<dbReference type="GO" id="GO:0003700">
    <property type="term" value="F:DNA-binding transcription factor activity"/>
    <property type="evidence" value="ECO:0007669"/>
    <property type="project" value="TreeGrafter"/>
</dbReference>
<dbReference type="EMBL" id="JAATJA010000001">
    <property type="protein sequence ID" value="NJB67720.1"/>
    <property type="molecule type" value="Genomic_DNA"/>
</dbReference>
<name>A0A846QKZ3_9BACT</name>
<dbReference type="PANTHER" id="PTHR30055:SF175">
    <property type="entry name" value="HTH-TYPE TRANSCRIPTIONAL REPRESSOR KSTR2"/>
    <property type="match status" value="1"/>
</dbReference>
<evidence type="ECO:0000313" key="8">
    <source>
        <dbReference type="Proteomes" id="UP000580856"/>
    </source>
</evidence>
<keyword evidence="2" id="KW-0805">Transcription regulation</keyword>
<protein>
    <submittedName>
        <fullName evidence="7">AcrR family transcriptional regulator</fullName>
    </submittedName>
</protein>
<feature type="DNA-binding region" description="H-T-H motif" evidence="5">
    <location>
        <begin position="27"/>
        <end position="46"/>
    </location>
</feature>
<dbReference type="SUPFAM" id="SSF48498">
    <property type="entry name" value="Tetracyclin repressor-like, C-terminal domain"/>
    <property type="match status" value="1"/>
</dbReference>
<evidence type="ECO:0000313" key="7">
    <source>
        <dbReference type="EMBL" id="NJB67720.1"/>
    </source>
</evidence>
<accession>A0A846QKZ3</accession>
<evidence type="ECO:0000259" key="6">
    <source>
        <dbReference type="PROSITE" id="PS50977"/>
    </source>
</evidence>
<dbReference type="Pfam" id="PF00440">
    <property type="entry name" value="TetR_N"/>
    <property type="match status" value="1"/>
</dbReference>
<dbReference type="PROSITE" id="PS50977">
    <property type="entry name" value="HTH_TETR_2"/>
    <property type="match status" value="1"/>
</dbReference>
<dbReference type="RefSeq" id="WP_167940752.1">
    <property type="nucleotide sequence ID" value="NZ_JAATJA010000001.1"/>
</dbReference>
<dbReference type="InterPro" id="IPR050109">
    <property type="entry name" value="HTH-type_TetR-like_transc_reg"/>
</dbReference>
<keyword evidence="8" id="KW-1185">Reference proteome</keyword>
<dbReference type="PANTHER" id="PTHR30055">
    <property type="entry name" value="HTH-TYPE TRANSCRIPTIONAL REGULATOR RUTR"/>
    <property type="match status" value="1"/>
</dbReference>
<comment type="caution">
    <text evidence="7">The sequence shown here is derived from an EMBL/GenBank/DDBJ whole genome shotgun (WGS) entry which is preliminary data.</text>
</comment>
<feature type="domain" description="HTH tetR-type" evidence="6">
    <location>
        <begin position="4"/>
        <end position="64"/>
    </location>
</feature>
<dbReference type="AlphaFoldDB" id="A0A846QKZ3"/>
<dbReference type="PRINTS" id="PR00455">
    <property type="entry name" value="HTHTETR"/>
</dbReference>
<evidence type="ECO:0000256" key="1">
    <source>
        <dbReference type="ARBA" id="ARBA00022491"/>
    </source>
</evidence>
<keyword evidence="1" id="KW-0678">Repressor</keyword>
<evidence type="ECO:0000256" key="5">
    <source>
        <dbReference type="PROSITE-ProRule" id="PRU00335"/>
    </source>
</evidence>
<evidence type="ECO:0000256" key="2">
    <source>
        <dbReference type="ARBA" id="ARBA00023015"/>
    </source>
</evidence>
<gene>
    <name evidence="7" type="ORF">GGQ74_001360</name>
</gene>
<dbReference type="SUPFAM" id="SSF46689">
    <property type="entry name" value="Homeodomain-like"/>
    <property type="match status" value="1"/>
</dbReference>
<dbReference type="Gene3D" id="1.10.357.10">
    <property type="entry name" value="Tetracycline Repressor, domain 2"/>
    <property type="match status" value="1"/>
</dbReference>
<dbReference type="GO" id="GO:0000976">
    <property type="term" value="F:transcription cis-regulatory region binding"/>
    <property type="evidence" value="ECO:0007669"/>
    <property type="project" value="TreeGrafter"/>
</dbReference>
<proteinExistence type="predicted"/>
<dbReference type="InterPro" id="IPR009057">
    <property type="entry name" value="Homeodomain-like_sf"/>
</dbReference>
<reference evidence="7 8" key="1">
    <citation type="submission" date="2020-03" db="EMBL/GenBank/DDBJ databases">
        <title>Genomic Encyclopedia of Type Strains, Phase IV (KMG-IV): sequencing the most valuable type-strain genomes for metagenomic binning, comparative biology and taxonomic classification.</title>
        <authorList>
            <person name="Goeker M."/>
        </authorList>
    </citation>
    <scope>NUCLEOTIDE SEQUENCE [LARGE SCALE GENOMIC DNA]</scope>
    <source>
        <strain evidence="7 8">DSM 24233</strain>
    </source>
</reference>
<keyword evidence="3 5" id="KW-0238">DNA-binding</keyword>
<dbReference type="Proteomes" id="UP000580856">
    <property type="component" value="Unassembled WGS sequence"/>
</dbReference>